<name>A0A6L2KDK1_TANCI</name>
<feature type="compositionally biased region" description="Low complexity" evidence="1">
    <location>
        <begin position="444"/>
        <end position="453"/>
    </location>
</feature>
<feature type="compositionally biased region" description="Acidic residues" evidence="1">
    <location>
        <begin position="465"/>
        <end position="478"/>
    </location>
</feature>
<dbReference type="EMBL" id="BKCJ010002181">
    <property type="protein sequence ID" value="GEU46817.1"/>
    <property type="molecule type" value="Genomic_DNA"/>
</dbReference>
<feature type="compositionally biased region" description="Basic and acidic residues" evidence="1">
    <location>
        <begin position="103"/>
        <end position="124"/>
    </location>
</feature>
<evidence type="ECO:0000313" key="2">
    <source>
        <dbReference type="EMBL" id="GEU46817.1"/>
    </source>
</evidence>
<dbReference type="AlphaFoldDB" id="A0A6L2KDK1"/>
<gene>
    <name evidence="2" type="ORF">Tci_018795</name>
</gene>
<feature type="region of interest" description="Disordered" evidence="1">
    <location>
        <begin position="69"/>
        <end position="156"/>
    </location>
</feature>
<feature type="region of interest" description="Disordered" evidence="1">
    <location>
        <begin position="201"/>
        <end position="227"/>
    </location>
</feature>
<feature type="compositionally biased region" description="Polar residues" evidence="1">
    <location>
        <begin position="86"/>
        <end position="102"/>
    </location>
</feature>
<feature type="compositionally biased region" description="Basic and acidic residues" evidence="1">
    <location>
        <begin position="69"/>
        <end position="85"/>
    </location>
</feature>
<feature type="region of interest" description="Disordered" evidence="1">
    <location>
        <begin position="444"/>
        <end position="486"/>
    </location>
</feature>
<proteinExistence type="predicted"/>
<accession>A0A6L2KDK1</accession>
<reference evidence="2" key="1">
    <citation type="journal article" date="2019" name="Sci. Rep.">
        <title>Draft genome of Tanacetum cinerariifolium, the natural source of mosquito coil.</title>
        <authorList>
            <person name="Yamashiro T."/>
            <person name="Shiraishi A."/>
            <person name="Satake H."/>
            <person name="Nakayama K."/>
        </authorList>
    </citation>
    <scope>NUCLEOTIDE SEQUENCE</scope>
</reference>
<sequence length="486" mass="55251">METKDTLSSCSNLEEQQMQQIQDKAKKSCMYFLEYTQLEIPEFHDTLIQHLESIKKSIDKRVLHKREYESRVNERQMQTTEEKVDSSTALDASLVDTESSGTESKEQDTSSRSENDAHADDADIRPIYNEELMVEERESHSAKPHHVIASSNSRNSSKNMPTFCSYDMAHNHYLAEAKNKTQDVGRNSKPSVMPFARSQSIANGSKQKPKINNQKLGNWPPSMSSRVSNRTVNIVEPSRNQKTFLKSKDLACPTRKKCIYSANHDKCILKYLSKVHSRASAQKKDAQSHKTTKRYMTVEKKCDSKKHDRQILIGQNFSPNKSSPVYLKTTSPRSGLTWKPTGRIFTQVGLKWIPIKKSVETCYNTNDSTSPLEKKTHNPNTTICSNSSSWSAGRFGIENKQVWTAYMAMRVPPAMSPGLSASITEVAAMSDLVFCKRFRSFYESSPSLSLPDLPLRKRYQGTSELVEDEEEEEDEKEGDDNGKTRR</sequence>
<organism evidence="2">
    <name type="scientific">Tanacetum cinerariifolium</name>
    <name type="common">Dalmatian daisy</name>
    <name type="synonym">Chrysanthemum cinerariifolium</name>
    <dbReference type="NCBI Taxonomy" id="118510"/>
    <lineage>
        <taxon>Eukaryota</taxon>
        <taxon>Viridiplantae</taxon>
        <taxon>Streptophyta</taxon>
        <taxon>Embryophyta</taxon>
        <taxon>Tracheophyta</taxon>
        <taxon>Spermatophyta</taxon>
        <taxon>Magnoliopsida</taxon>
        <taxon>eudicotyledons</taxon>
        <taxon>Gunneridae</taxon>
        <taxon>Pentapetalae</taxon>
        <taxon>asterids</taxon>
        <taxon>campanulids</taxon>
        <taxon>Asterales</taxon>
        <taxon>Asteraceae</taxon>
        <taxon>Asteroideae</taxon>
        <taxon>Anthemideae</taxon>
        <taxon>Anthemidinae</taxon>
        <taxon>Tanacetum</taxon>
    </lineage>
</organism>
<evidence type="ECO:0000256" key="1">
    <source>
        <dbReference type="SAM" id="MobiDB-lite"/>
    </source>
</evidence>
<comment type="caution">
    <text evidence="2">The sequence shown here is derived from an EMBL/GenBank/DDBJ whole genome shotgun (WGS) entry which is preliminary data.</text>
</comment>
<protein>
    <submittedName>
        <fullName evidence="2">Uncharacterized protein</fullName>
    </submittedName>
</protein>